<dbReference type="OrthoDB" id="413400at2759"/>
<dbReference type="Proteomes" id="UP000187429">
    <property type="component" value="Unassembled WGS sequence"/>
</dbReference>
<keyword evidence="4 6" id="KW-0472">Membrane</keyword>
<evidence type="ECO:0000256" key="7">
    <source>
        <dbReference type="SAM" id="SignalP"/>
    </source>
</evidence>
<dbReference type="Pfam" id="PF00226">
    <property type="entry name" value="DnaJ"/>
    <property type="match status" value="1"/>
</dbReference>
<keyword evidence="11" id="KW-1185">Reference proteome</keyword>
<comment type="subcellular location">
    <subcellularLocation>
        <location evidence="5">Endomembrane system</location>
        <topology evidence="5">Single-pass membrane protein</topology>
    </subcellularLocation>
</comment>
<evidence type="ECO:0000313" key="10">
    <source>
        <dbReference type="EMBL" id="OMJ23221.1"/>
    </source>
</evidence>
<keyword evidence="1 6" id="KW-0812">Transmembrane</keyword>
<dbReference type="SUPFAM" id="SSF46565">
    <property type="entry name" value="Chaperone J-domain"/>
    <property type="match status" value="1"/>
</dbReference>
<dbReference type="Gene3D" id="1.10.287.110">
    <property type="entry name" value="DnaJ domain"/>
    <property type="match status" value="1"/>
</dbReference>
<evidence type="ECO:0000256" key="3">
    <source>
        <dbReference type="ARBA" id="ARBA00022989"/>
    </source>
</evidence>
<dbReference type="InterPro" id="IPR036869">
    <property type="entry name" value="J_dom_sf"/>
</dbReference>
<dbReference type="AlphaFoldDB" id="A0A1R1Y858"/>
<organism evidence="9 11">
    <name type="scientific">Smittium culicis</name>
    <dbReference type="NCBI Taxonomy" id="133412"/>
    <lineage>
        <taxon>Eukaryota</taxon>
        <taxon>Fungi</taxon>
        <taxon>Fungi incertae sedis</taxon>
        <taxon>Zoopagomycota</taxon>
        <taxon>Kickxellomycotina</taxon>
        <taxon>Harpellomycetes</taxon>
        <taxon>Harpellales</taxon>
        <taxon>Legeriomycetaceae</taxon>
        <taxon>Smittium</taxon>
    </lineage>
</organism>
<keyword evidence="3 6" id="KW-1133">Transmembrane helix</keyword>
<comment type="caution">
    <text evidence="9">The sequence shown here is derived from an EMBL/GenBank/DDBJ whole genome shotgun (WGS) entry which is preliminary data.</text>
</comment>
<evidence type="ECO:0000256" key="5">
    <source>
        <dbReference type="ARBA" id="ARBA00037847"/>
    </source>
</evidence>
<feature type="chain" id="PRO_5015069064" evidence="7">
    <location>
        <begin position="29"/>
        <end position="283"/>
    </location>
</feature>
<reference evidence="11" key="2">
    <citation type="submission" date="2017-01" db="EMBL/GenBank/DDBJ databases">
        <authorList>
            <person name="Wang Y."/>
            <person name="White M."/>
            <person name="Kvist S."/>
            <person name="Moncalvo J.-M."/>
        </authorList>
    </citation>
    <scope>NUCLEOTIDE SEQUENCE [LARGE SCALE GENOMIC DNA]</scope>
    <source>
        <strain evidence="11">ID-206-W2</strain>
    </source>
</reference>
<evidence type="ECO:0000256" key="6">
    <source>
        <dbReference type="SAM" id="Phobius"/>
    </source>
</evidence>
<dbReference type="CDD" id="cd06257">
    <property type="entry name" value="DnaJ"/>
    <property type="match status" value="1"/>
</dbReference>
<reference evidence="9" key="1">
    <citation type="submission" date="2017-01" db="EMBL/GenBank/DDBJ databases">
        <authorList>
            <person name="Mah S.A."/>
            <person name="Swanson W.J."/>
            <person name="Moy G.W."/>
            <person name="Vacquier V.D."/>
        </authorList>
    </citation>
    <scope>NUCLEOTIDE SEQUENCE [LARGE SCALE GENOMIC DNA]</scope>
    <source>
        <strain evidence="9">ID-206-W2</strain>
    </source>
</reference>
<evidence type="ECO:0000256" key="2">
    <source>
        <dbReference type="ARBA" id="ARBA00022729"/>
    </source>
</evidence>
<dbReference type="EMBL" id="LSSM01002070">
    <property type="protein sequence ID" value="OMJ23221.1"/>
    <property type="molecule type" value="Genomic_DNA"/>
</dbReference>
<keyword evidence="2 7" id="KW-0732">Signal</keyword>
<feature type="transmembrane region" description="Helical" evidence="6">
    <location>
        <begin position="164"/>
        <end position="188"/>
    </location>
</feature>
<protein>
    <submittedName>
        <fullName evidence="9">Chaperone protein DnaJ</fullName>
    </submittedName>
</protein>
<feature type="domain" description="J" evidence="8">
    <location>
        <begin position="65"/>
        <end position="134"/>
    </location>
</feature>
<dbReference type="GO" id="GO:0012505">
    <property type="term" value="C:endomembrane system"/>
    <property type="evidence" value="ECO:0007669"/>
    <property type="project" value="UniProtKB-SubCell"/>
</dbReference>
<dbReference type="PROSITE" id="PS50076">
    <property type="entry name" value="DNAJ_2"/>
    <property type="match status" value="1"/>
</dbReference>
<proteinExistence type="predicted"/>
<evidence type="ECO:0000256" key="4">
    <source>
        <dbReference type="ARBA" id="ARBA00023136"/>
    </source>
</evidence>
<dbReference type="PANTHER" id="PTHR44653:SF2">
    <property type="entry name" value="DNAJ HOMOLOG SUBFAMILY C MEMBER 1"/>
    <property type="match status" value="1"/>
</dbReference>
<gene>
    <name evidence="10" type="ORF">AYI69_g5064</name>
    <name evidence="9" type="ORF">AYI69_g5226</name>
</gene>
<dbReference type="InterPro" id="IPR001623">
    <property type="entry name" value="DnaJ_domain"/>
</dbReference>
<dbReference type="SMART" id="SM00271">
    <property type="entry name" value="DnaJ"/>
    <property type="match status" value="1"/>
</dbReference>
<dbReference type="PANTHER" id="PTHR44653">
    <property type="entry name" value="DNAJ HOMOLOG SUBFAMILY C MEMBER 1"/>
    <property type="match status" value="1"/>
</dbReference>
<dbReference type="PRINTS" id="PR00625">
    <property type="entry name" value="JDOMAIN"/>
</dbReference>
<dbReference type="EMBL" id="LSSM01002144">
    <property type="protein sequence ID" value="OMJ22876.1"/>
    <property type="molecule type" value="Genomic_DNA"/>
</dbReference>
<evidence type="ECO:0000259" key="8">
    <source>
        <dbReference type="PROSITE" id="PS50076"/>
    </source>
</evidence>
<evidence type="ECO:0000313" key="11">
    <source>
        <dbReference type="Proteomes" id="UP000187429"/>
    </source>
</evidence>
<feature type="signal peptide" evidence="7">
    <location>
        <begin position="1"/>
        <end position="28"/>
    </location>
</feature>
<dbReference type="InterPro" id="IPR052606">
    <property type="entry name" value="DnaJ_domain_protein"/>
</dbReference>
<evidence type="ECO:0000256" key="1">
    <source>
        <dbReference type="ARBA" id="ARBA00022692"/>
    </source>
</evidence>
<sequence>MKFLRKFFVPLVAFFAVILLSFAQASSGDEDDQRENHHPPEGRKTLDMEIIELIGVIKRDQGTLDWYKLLNVNETAKESQINRAYRLYSRVNHPDKYTGPENGRLQSEEKFKNMGLVVSTLKDPLKRKRYDYFHHRGIPVSNRRVKLEFLGYSTRFYVFWDQVLAFPFVATLFSAIVELIYAATMYYLAQATIKARIAAAAETGVSAEYGLEKKKNDLDLFKVELSPDQIKERLDHIESLNKFNSVLTIDNPESIQAPGWDSILFVRFAKSQILTLKQRYTSK</sequence>
<name>A0A1R1Y858_9FUNG</name>
<accession>A0A1R1Y858</accession>
<evidence type="ECO:0000313" key="9">
    <source>
        <dbReference type="EMBL" id="OMJ22876.1"/>
    </source>
</evidence>